<accession>A0A0A7CLA8</accession>
<evidence type="ECO:0000256" key="1">
    <source>
        <dbReference type="SAM" id="SignalP"/>
    </source>
</evidence>
<feature type="chain" id="PRO_5002025749" evidence="1">
    <location>
        <begin position="18"/>
        <end position="673"/>
    </location>
</feature>
<name>A0A0A7CLA8_9STRA</name>
<proteinExistence type="predicted"/>
<reference evidence="2" key="1">
    <citation type="journal article" date="2014" name="Genome Biol. Evol.">
        <title>The secreted proteins of Achlya hypogyna and Thraustotheca clavata identify the ancestral oomycete secretome and reveal gene acquisitions by horizontal gene transfer.</title>
        <authorList>
            <person name="Misner I."/>
            <person name="Blouin N."/>
            <person name="Leonard G."/>
            <person name="Richards T.A."/>
            <person name="Lane C.E."/>
        </authorList>
    </citation>
    <scope>NUCLEOTIDE SEQUENCE</scope>
    <source>
        <strain evidence="2">ATCC 34112</strain>
    </source>
</reference>
<keyword evidence="1" id="KW-0732">Signal</keyword>
<protein>
    <submittedName>
        <fullName evidence="2">Secreted protein</fullName>
    </submittedName>
</protein>
<evidence type="ECO:0000313" key="2">
    <source>
        <dbReference type="EMBL" id="AIG55422.1"/>
    </source>
</evidence>
<sequence>MRLLSVFGFFGVASALASCPNTQTCNLNVMCTLSSSQLPSGIQTTCQSASTVVPCSTCQQCVGAPECKDSLFYCDYLTSAQAQALPASHPCLSTACQLNKNSASCVDSTYKYCCIPGTPDCNQTSSTPACTPSGCSYFLGQQASTPNYTNIVCPFQNATATCKLPQCNTDLMFKQIVNSFAGSVSCSGTACFTTLVPTVCAAGVNLTSVTTANFAACTNYLVDYCTKNPTDPGCIKSCPYNCNYQDNCPCNSTACQTVNQAPICVRTTGACATFRSMLVNAMFLQRNFQPLSDSLVYSKNYAGPPESPFQWSSTLLTARDTCNSVVTGLADQITTCVQTSFLYCNANPWDPACQSELSVCGDGIVSWFETCDEGSRTPSGGCIKCKAASNYECYQQNTICKRCIHQTGWVPDTLNANICPFCYGLTSTTWPCATTSPCAKATTLAQKTACDDYVKNYCAGIAANPSLRDPGCDTYVNSTKSFTVPTIPQACEYSLKTIAINDPQLFSLKFAIFNCPYANALNSKKNSTTPKYYFQNPLDKLSSDTLSTLSSQASLSLNAIYGNKTTQLYSLQDMVLTDFNPYVDPNIVLVRYQFLIASNYNGAPLALASSIAKLALFQSTLNTASPQCSALPFDTNLMILPPSKHPLKWALKSYLYATMVLTTMMPLWQILPS</sequence>
<dbReference type="AlphaFoldDB" id="A0A0A7CLA8"/>
<dbReference type="PROSITE" id="PS51257">
    <property type="entry name" value="PROKAR_LIPOPROTEIN"/>
    <property type="match status" value="1"/>
</dbReference>
<dbReference type="EMBL" id="KM037961">
    <property type="protein sequence ID" value="AIG55422.1"/>
    <property type="molecule type" value="Genomic_DNA"/>
</dbReference>
<feature type="signal peptide" evidence="1">
    <location>
        <begin position="1"/>
        <end position="17"/>
    </location>
</feature>
<organism evidence="2">
    <name type="scientific">Thraustotheca clavata</name>
    <dbReference type="NCBI Taxonomy" id="74557"/>
    <lineage>
        <taxon>Eukaryota</taxon>
        <taxon>Sar</taxon>
        <taxon>Stramenopiles</taxon>
        <taxon>Oomycota</taxon>
        <taxon>Saprolegniomycetes</taxon>
        <taxon>Saprolegniales</taxon>
        <taxon>Achlyaceae</taxon>
        <taxon>Thraustotheca</taxon>
    </lineage>
</organism>